<reference evidence="1 2" key="1">
    <citation type="journal article" date="2023" name="Microbiol. Resour. Announc.">
        <title>Complete Genome Sequence of Imperialibacter roseus strain P4T.</title>
        <authorList>
            <person name="Tizabi D.R."/>
            <person name="Bachvaroff T."/>
            <person name="Hill R.T."/>
        </authorList>
    </citation>
    <scope>NUCLEOTIDE SEQUENCE [LARGE SCALE GENOMIC DNA]</scope>
    <source>
        <strain evidence="1 2">P4T</strain>
    </source>
</reference>
<gene>
    <name evidence="1" type="ORF">RT717_12000</name>
</gene>
<evidence type="ECO:0000313" key="1">
    <source>
        <dbReference type="EMBL" id="WOK09362.1"/>
    </source>
</evidence>
<name>A0ABZ0IWC6_9BACT</name>
<organism evidence="1 2">
    <name type="scientific">Imperialibacter roseus</name>
    <dbReference type="NCBI Taxonomy" id="1324217"/>
    <lineage>
        <taxon>Bacteria</taxon>
        <taxon>Pseudomonadati</taxon>
        <taxon>Bacteroidota</taxon>
        <taxon>Cytophagia</taxon>
        <taxon>Cytophagales</taxon>
        <taxon>Flammeovirgaceae</taxon>
        <taxon>Imperialibacter</taxon>
    </lineage>
</organism>
<dbReference type="EMBL" id="CP136051">
    <property type="protein sequence ID" value="WOK09362.1"/>
    <property type="molecule type" value="Genomic_DNA"/>
</dbReference>
<evidence type="ECO:0000313" key="2">
    <source>
        <dbReference type="Proteomes" id="UP001302349"/>
    </source>
</evidence>
<protein>
    <submittedName>
        <fullName evidence="1">Uncharacterized protein</fullName>
    </submittedName>
</protein>
<proteinExistence type="predicted"/>
<dbReference type="RefSeq" id="WP_317491982.1">
    <property type="nucleotide sequence ID" value="NZ_CP136051.1"/>
</dbReference>
<keyword evidence="2" id="KW-1185">Reference proteome</keyword>
<dbReference type="Proteomes" id="UP001302349">
    <property type="component" value="Chromosome"/>
</dbReference>
<accession>A0ABZ0IWC6</accession>
<sequence>MTLTVHHTCSKKGGHQKVLELFPFASDHNDDEGKRPFLGQGYYFWDYNLSYAKTWGRNHYANDYFVIEADITIDDEKHDFFLDLVGNRKDLVGFVNLLGEFDFIDDKGAVEGIDLCHIIDYLRYECPPDVFPFRIIRSVDYKNTNEAGIKIDFNYEQNGRKSYTILNPKFIVSFLSKDDIVYLTKPFIKFVSL</sequence>